<dbReference type="InterPro" id="IPR016032">
    <property type="entry name" value="Sig_transdc_resp-reg_C-effctor"/>
</dbReference>
<evidence type="ECO:0000313" key="3">
    <source>
        <dbReference type="EMBL" id="NMN94756.1"/>
    </source>
</evidence>
<evidence type="ECO:0000259" key="2">
    <source>
        <dbReference type="PROSITE" id="PS51832"/>
    </source>
</evidence>
<name>A0A848KAP8_9NOCA</name>
<comment type="caution">
    <text evidence="3">The sequence shown here is derived from an EMBL/GenBank/DDBJ whole genome shotgun (WGS) entry which is preliminary data.</text>
</comment>
<dbReference type="InterPro" id="IPR000792">
    <property type="entry name" value="Tscrpt_reg_LuxR_C"/>
</dbReference>
<dbReference type="GO" id="GO:0006355">
    <property type="term" value="P:regulation of DNA-templated transcription"/>
    <property type="evidence" value="ECO:0007669"/>
    <property type="project" value="InterPro"/>
</dbReference>
<dbReference type="PANTHER" id="PTHR45228">
    <property type="entry name" value="CYCLIC DI-GMP PHOSPHODIESTERASE TM_0186-RELATED"/>
    <property type="match status" value="1"/>
</dbReference>
<dbReference type="InterPro" id="IPR052020">
    <property type="entry name" value="Cyclic_di-GMP/3'3'-cGAMP_PDE"/>
</dbReference>
<dbReference type="Proteomes" id="UP000535543">
    <property type="component" value="Unassembled WGS sequence"/>
</dbReference>
<dbReference type="EMBL" id="VCQU01000002">
    <property type="protein sequence ID" value="NMN94756.1"/>
    <property type="molecule type" value="Genomic_DNA"/>
</dbReference>
<dbReference type="Pfam" id="PF00196">
    <property type="entry name" value="GerE"/>
    <property type="match status" value="1"/>
</dbReference>
<evidence type="ECO:0000313" key="4">
    <source>
        <dbReference type="Proteomes" id="UP000535543"/>
    </source>
</evidence>
<reference evidence="3 4" key="1">
    <citation type="submission" date="2019-05" db="EMBL/GenBank/DDBJ databases">
        <authorList>
            <person name="Lee S.D."/>
        </authorList>
    </citation>
    <scope>NUCLEOTIDE SEQUENCE [LARGE SCALE GENOMIC DNA]</scope>
    <source>
        <strain evidence="3 4">YC2-7</strain>
    </source>
</reference>
<dbReference type="SUPFAM" id="SSF109604">
    <property type="entry name" value="HD-domain/PDEase-like"/>
    <property type="match status" value="1"/>
</dbReference>
<reference evidence="3 4" key="2">
    <citation type="submission" date="2020-06" db="EMBL/GenBank/DDBJ databases">
        <title>Antribacter stalactiti gen. nov., sp. nov., a new member of the family Nacardiaceae isolated from a cave.</title>
        <authorList>
            <person name="Kim I.S."/>
        </authorList>
    </citation>
    <scope>NUCLEOTIDE SEQUENCE [LARGE SCALE GENOMIC DNA]</scope>
    <source>
        <strain evidence="3 4">YC2-7</strain>
    </source>
</reference>
<sequence>MTEADGEVRRSELMAAVSLAADLGMGQPLESGLANCVVAAALATRLGFEPDLVQRTYDLALLEHIGCTAVSAEIAHIMGDELVMRGHAATLDFADHKQMFRFMLGHVGRISPPLGRPVALARAMALGGRIVDGANEVCEAARMLAERCGYEPDFLADVECVYENWDGSGFPGVVAGEDISLPTRVVQVATLAASAHREGGIDHAVDIVGARSGHSLAPEIVAAFLADAQTLLRPLEQVASLWDEAIGSEPQAAETPTSDDIDRTLRAIADLVDLKSPWLRGHSSGVAALAASAATVWGLASDEVVTVRRAGWLHDVGRIGVSSAIWGRPGPLRPHEWEQVRLHSYYTDRVLDRTPFLRRLAAVAAAHHERLDGSGYFRGVHTAQLSRPARLLAAADAFHAMTEARPYREPLAAEVAAKELRADVSAGKLDGGAVDAVLAAAGQPVRRSRCEGAGGLTPRETETLCLVARGLSTKQIARQLTISPKTVDGHIQRIYAKIGVSTRAGATVFALQNDLLDASQNRENSP</sequence>
<dbReference type="PROSITE" id="PS00622">
    <property type="entry name" value="HTH_LUXR_1"/>
    <property type="match status" value="1"/>
</dbReference>
<dbReference type="GO" id="GO:0003677">
    <property type="term" value="F:DNA binding"/>
    <property type="evidence" value="ECO:0007669"/>
    <property type="project" value="InterPro"/>
</dbReference>
<dbReference type="InterPro" id="IPR037522">
    <property type="entry name" value="HD_GYP_dom"/>
</dbReference>
<dbReference type="Gene3D" id="1.10.3210.10">
    <property type="entry name" value="Hypothetical protein af1432"/>
    <property type="match status" value="2"/>
</dbReference>
<dbReference type="SMART" id="SM00471">
    <property type="entry name" value="HDc"/>
    <property type="match status" value="1"/>
</dbReference>
<dbReference type="PROSITE" id="PS50043">
    <property type="entry name" value="HTH_LUXR_2"/>
    <property type="match status" value="1"/>
</dbReference>
<proteinExistence type="predicted"/>
<feature type="domain" description="HTH luxR-type" evidence="1">
    <location>
        <begin position="449"/>
        <end position="514"/>
    </location>
</feature>
<dbReference type="InterPro" id="IPR036388">
    <property type="entry name" value="WH-like_DNA-bd_sf"/>
</dbReference>
<dbReference type="AlphaFoldDB" id="A0A848KAP8"/>
<dbReference type="Pfam" id="PF13487">
    <property type="entry name" value="HD_5"/>
    <property type="match status" value="1"/>
</dbReference>
<dbReference type="PRINTS" id="PR00038">
    <property type="entry name" value="HTHLUXR"/>
</dbReference>
<dbReference type="PROSITE" id="PS51832">
    <property type="entry name" value="HD_GYP"/>
    <property type="match status" value="1"/>
</dbReference>
<protein>
    <submittedName>
        <fullName evidence="3">HD domain-containing protein</fullName>
    </submittedName>
</protein>
<dbReference type="InterPro" id="IPR003607">
    <property type="entry name" value="HD/PDEase_dom"/>
</dbReference>
<dbReference type="RefSeq" id="WP_169585488.1">
    <property type="nucleotide sequence ID" value="NZ_VCQU01000002.1"/>
</dbReference>
<feature type="domain" description="HD-GYP" evidence="2">
    <location>
        <begin position="257"/>
        <end position="453"/>
    </location>
</feature>
<dbReference type="SMART" id="SM00421">
    <property type="entry name" value="HTH_LUXR"/>
    <property type="match status" value="1"/>
</dbReference>
<dbReference type="SUPFAM" id="SSF46894">
    <property type="entry name" value="C-terminal effector domain of the bipartite response regulators"/>
    <property type="match status" value="1"/>
</dbReference>
<dbReference type="Gene3D" id="1.10.10.10">
    <property type="entry name" value="Winged helix-like DNA-binding domain superfamily/Winged helix DNA-binding domain"/>
    <property type="match status" value="1"/>
</dbReference>
<dbReference type="CDD" id="cd00077">
    <property type="entry name" value="HDc"/>
    <property type="match status" value="1"/>
</dbReference>
<gene>
    <name evidence="3" type="ORF">FGL95_06870</name>
</gene>
<dbReference type="PANTHER" id="PTHR45228:SF5">
    <property type="entry name" value="CYCLIC DI-GMP PHOSPHODIESTERASE VC_1348-RELATED"/>
    <property type="match status" value="1"/>
</dbReference>
<keyword evidence="4" id="KW-1185">Reference proteome</keyword>
<evidence type="ECO:0000259" key="1">
    <source>
        <dbReference type="PROSITE" id="PS50043"/>
    </source>
</evidence>
<accession>A0A848KAP8</accession>
<dbReference type="CDD" id="cd06170">
    <property type="entry name" value="LuxR_C_like"/>
    <property type="match status" value="1"/>
</dbReference>
<organism evidence="3 4">
    <name type="scientific">Antrihabitans stalactiti</name>
    <dbReference type="NCBI Taxonomy" id="2584121"/>
    <lineage>
        <taxon>Bacteria</taxon>
        <taxon>Bacillati</taxon>
        <taxon>Actinomycetota</taxon>
        <taxon>Actinomycetes</taxon>
        <taxon>Mycobacteriales</taxon>
        <taxon>Nocardiaceae</taxon>
        <taxon>Antrihabitans</taxon>
    </lineage>
</organism>